<dbReference type="VEuPathDB" id="FungiDB:YALI0_E00924g"/>
<dbReference type="InterPro" id="IPR036612">
    <property type="entry name" value="KH_dom_type_1_sf"/>
</dbReference>
<dbReference type="Proteomes" id="UP000182444">
    <property type="component" value="Chromosome 1E"/>
</dbReference>
<evidence type="ECO:0000256" key="1">
    <source>
        <dbReference type="ARBA" id="ARBA00022737"/>
    </source>
</evidence>
<dbReference type="VEuPathDB" id="FungiDB:YALI1_E01352g"/>
<dbReference type="SMART" id="SM00322">
    <property type="entry name" value="KH"/>
    <property type="match status" value="2"/>
</dbReference>
<evidence type="ECO:0000313" key="5">
    <source>
        <dbReference type="EMBL" id="AOW04783.1"/>
    </source>
</evidence>
<keyword evidence="1" id="KW-0677">Repeat</keyword>
<keyword evidence="2" id="KW-0694">RNA-binding</keyword>
<dbReference type="PROSITE" id="PS50084">
    <property type="entry name" value="KH_TYPE_1"/>
    <property type="match status" value="1"/>
</dbReference>
<evidence type="ECO:0000256" key="2">
    <source>
        <dbReference type="PROSITE-ProRule" id="PRU00117"/>
    </source>
</evidence>
<dbReference type="GO" id="GO:0003723">
    <property type="term" value="F:RNA binding"/>
    <property type="evidence" value="ECO:0007669"/>
    <property type="project" value="UniProtKB-UniRule"/>
</dbReference>
<protein>
    <recommendedName>
        <fullName evidence="4">K Homology domain-containing protein</fullName>
    </recommendedName>
</protein>
<dbReference type="InterPro" id="IPR004088">
    <property type="entry name" value="KH_dom_type_1"/>
</dbReference>
<dbReference type="AlphaFoldDB" id="A0A1D8NGN8"/>
<organism evidence="5 6">
    <name type="scientific">Yarrowia lipolytica</name>
    <name type="common">Candida lipolytica</name>
    <dbReference type="NCBI Taxonomy" id="4952"/>
    <lineage>
        <taxon>Eukaryota</taxon>
        <taxon>Fungi</taxon>
        <taxon>Dikarya</taxon>
        <taxon>Ascomycota</taxon>
        <taxon>Saccharomycotina</taxon>
        <taxon>Dipodascomycetes</taxon>
        <taxon>Dipodascales</taxon>
        <taxon>Dipodascales incertae sedis</taxon>
        <taxon>Yarrowia</taxon>
    </lineage>
</organism>
<dbReference type="KEGG" id="yli:2912931"/>
<accession>A0A1D8NGN8</accession>
<dbReference type="Gene3D" id="3.30.310.210">
    <property type="match status" value="1"/>
</dbReference>
<proteinExistence type="predicted"/>
<evidence type="ECO:0000313" key="6">
    <source>
        <dbReference type="Proteomes" id="UP000182444"/>
    </source>
</evidence>
<feature type="domain" description="K Homology" evidence="4">
    <location>
        <begin position="311"/>
        <end position="380"/>
    </location>
</feature>
<gene>
    <name evidence="5" type="ORF">YALI1_E01352g</name>
</gene>
<name>A0A1D8NGN8_YARLL</name>
<dbReference type="InterPro" id="IPR004087">
    <property type="entry name" value="KH_dom"/>
</dbReference>
<feature type="region of interest" description="Disordered" evidence="3">
    <location>
        <begin position="254"/>
        <end position="287"/>
    </location>
</feature>
<dbReference type="RefSeq" id="XP_503393.3">
    <property type="nucleotide sequence ID" value="XM_503393.3"/>
</dbReference>
<dbReference type="Pfam" id="PF00013">
    <property type="entry name" value="KH_1"/>
    <property type="match status" value="1"/>
</dbReference>
<feature type="domain" description="K Homology" evidence="4">
    <location>
        <begin position="90"/>
        <end position="161"/>
    </location>
</feature>
<dbReference type="PANTHER" id="PTHR10288">
    <property type="entry name" value="KH DOMAIN CONTAINING RNA BINDING PROTEIN"/>
    <property type="match status" value="1"/>
</dbReference>
<sequence length="402" mass="44861">MVKRSHNQLNEDEAHMRFIVASEQAEKLLIKKQQSLRELSKSLCIKIKFSPFINTHTDRVMSITGTPENIGSTIGSLVRTWTGNNDDSSAQFTIQMIIPEPMVAKIVGFKGYGLRKLHRKSGAAIEAIKDGLPDSTDRLFTATGVADSLHRAVYFTSLIFQEYTGLLKRFEQESSPYEPRDNINPLRRRITGTYIPPDSPAHFVSRKKKTAETKHKHTMEVIAGSSPNQPMVVSGSREAVSSACTKVEDLPQESIETLPCSPPPETEYKLASKRFESPPPSPLLLDTPVKSQKEECILVCPPSPPLSIDDNVVTKRLMVTCPMVGTMLSLSEELLNLMRQNSGAAIRVKEIVSHEQIQLIITGTKSQVSRVMEDLTLTTRNSYLFTKAIEQSECEYLEEQDA</sequence>
<dbReference type="eggNOG" id="KOG2190">
    <property type="taxonomic scope" value="Eukaryota"/>
</dbReference>
<evidence type="ECO:0000259" key="4">
    <source>
        <dbReference type="SMART" id="SM00322"/>
    </source>
</evidence>
<evidence type="ECO:0000256" key="3">
    <source>
        <dbReference type="SAM" id="MobiDB-lite"/>
    </source>
</evidence>
<dbReference type="SUPFAM" id="SSF54791">
    <property type="entry name" value="Eukaryotic type KH-domain (KH-domain type I)"/>
    <property type="match status" value="1"/>
</dbReference>
<feature type="compositionally biased region" description="Basic and acidic residues" evidence="3">
    <location>
        <begin position="266"/>
        <end position="276"/>
    </location>
</feature>
<dbReference type="EMBL" id="CP017557">
    <property type="protein sequence ID" value="AOW04783.1"/>
    <property type="molecule type" value="Genomic_DNA"/>
</dbReference>
<dbReference type="GeneID" id="2912931"/>
<reference evidence="5 6" key="1">
    <citation type="journal article" date="2016" name="PLoS ONE">
        <title>Sequence Assembly of Yarrowia lipolytica Strain W29/CLIB89 Shows Transposable Element Diversity.</title>
        <authorList>
            <person name="Magnan C."/>
            <person name="Yu J."/>
            <person name="Chang I."/>
            <person name="Jahn E."/>
            <person name="Kanomata Y."/>
            <person name="Wu J."/>
            <person name="Zeller M."/>
            <person name="Oakes M."/>
            <person name="Baldi P."/>
            <person name="Sandmeyer S."/>
        </authorList>
    </citation>
    <scope>NUCLEOTIDE SEQUENCE [LARGE SCALE GENOMIC DNA]</scope>
    <source>
        <strain evidence="6">CLIB89(W29)</strain>
    </source>
</reference>